<sequence>MAAIYLNTSPTIYLDDETKNKNSANRPTIYLSKNRPSSQPLVNPFNAATQEFNRKYASTKTAPPKSAGLPVQQSLPYDRYGYQKLNSVENAPRGSYRNYLNYQEKANPVRNPPRAMTENDPSIGDMAKAVMDTITPATKIAQLVTYGLNQQAKMGQEAEAAKQEYFRKAQEGPLDFDEAMELAGKSYTGLLPELLKDRDPTTKDWITQHLEDNQRKGRELLMNGKSGPEQFFTDALISSGQLLGDAAAASVTGLPVSVYAGLTGGAQAGQQALDEGYSSDQAAAMMLGSGAISAGIESIGGFGGDLGEAVGKKLLNSGKVPQKIVNYVSKLSGNKLVELLGDAASEGGEEFLEYDLQRLYENLILDKDTPRDIKEQLYNTGIGAFAGGLYGAARQTTDFLSSKLDKESGLTAGEVQANSDPSEEKTLISLEEFKDTQAEVWRNVDYSDQQTKAQITSEVSDEMLSAGEYVELQDTDLEKFASYFPDLRSQKKAERIPVIRQKTAEVKSLLRNFLEQNFKGKPIELNLNGRILEAKLHDVGIKEVLEKITQTKAATIDKTGEIFSKAKYLYSTQDKAGNPNIYRWNYFYVPLKIGDDTFGVRIAVRDMKAVNESQVYNYGIKKEATLPGGPSGQNPIGTNGTSVASFNQNLSQMDSAVNPQSDFSPEELAQNKMLRVTATTFAPNEGPVRTSETDSHSPRNIEKSPTMADALSHPEPYVQTSSGQTSSAPTLPQPRNNVNATAGLPEAPKPHLPTPEELQANQARLAAQQENGLPYAPKPHLPTAEELANRTQQSYTVDNEITKGGEIDGGAGQQAVGADGGRGRYEGRDNSDADATGVEAVRKSLGDGFDAVREGGITRVETPKKRRTYEFREPREVDYTPQQRAVQQQAEKDGMTVLFSDGPIRRTVDGRTVMLEEGGLYLGRGKILLVGDGDSYRHELGHAIEEYAPEQYSQYIDTIQSCFNMSSPDAVPYLQTQIDRHKKFKPNFKDEDIWRELANTIFNDPSAGDWPMLFSDWDAVVTAAEQLEQNFRSYRTSSQAAATDVSTPGRYGPNTVGAAESRGRMSTEQLVEQYGALRPGEDPRGREVELPKETPEGKTSRFVQNAAESSAVDDEMVRQLKKEVEAGTFAYAPIRDKRAVENANYQIAQRGAEKVESEFFALLDSGRRVTKNDLALGECLIKEAAERGDAEAVMRLIAEVAALGSEMGQNVQALRLLKRLTPEGNLMSLQRAVNRMNNDLIEQGKKPIKIPPEAVQDILSQTTPDGIEQAKKRAVTKIAEQVPVSWVEKWNAWRYLAMLGNPRTHVRNLVGNAIFVPAVKLKNAIGAVIESAAGLPDRTKTLGRPDKALRDFAIQDFEANKEIIMGERKLNPSTEIMDSRRIFKNSLLERARTINGDLMEMEDAIFLKMHYVDALSRYMKANGITPGALNGNGELSKVALERARQYATTEAQKATYRDASATADAIYKFSRTNKATDLIIGGNLPFKNTPINVVKRGIEYSPIGLIKGLTYDLYQVKKGSKTANEAIDSISAGLSGTALAALGAFLASMGIVIGGADEDKKNGQFDRMQGHQNYALEIDGKSYTLDWAAPSSLPFFVGAEIWNQFKQSDGNLTPAQVINGLTNLLEPVVEMSMLQGVESSIKSVGYSDHPLSDFLLNSVTGYTSQAVPTLFGQVARTIDPVRRSTYTSSGDSWPKLLSDPTQKAAAKIPFASTKLQPYVDQWGREQVNDNLASRAFQNFLSPGYYSEVEQTRVDEEVERLYETNGDSGVLPGYAPKYFYVDKKRVDLSADEYTELAKDKGQRAYKYLLDMIDTSAYKKLDDTEKANAVKRVYELALAQAKEKVSDYELEDEYEKIISAQKYDISPGTYIGIMVHVGKLEADKDIHGDSISGSKKKKVYEYINSLSLTYSQRMALMEALGYKM</sequence>
<feature type="domain" description="Large polyvalent protein-associated" evidence="2">
    <location>
        <begin position="506"/>
        <end position="608"/>
    </location>
</feature>
<dbReference type="EMBL" id="JACRST010000021">
    <property type="protein sequence ID" value="MBC8547461.1"/>
    <property type="molecule type" value="Genomic_DNA"/>
</dbReference>
<gene>
    <name evidence="3" type="ORF">H8711_11045</name>
</gene>
<evidence type="ECO:0000259" key="2">
    <source>
        <dbReference type="Pfam" id="PF18798"/>
    </source>
</evidence>
<feature type="region of interest" description="Disordered" evidence="1">
    <location>
        <begin position="803"/>
        <end position="836"/>
    </location>
</feature>
<keyword evidence="4" id="KW-1185">Reference proteome</keyword>
<feature type="compositionally biased region" description="Basic and acidic residues" evidence="1">
    <location>
        <begin position="691"/>
        <end position="702"/>
    </location>
</feature>
<feature type="compositionally biased region" description="Basic and acidic residues" evidence="1">
    <location>
        <begin position="1079"/>
        <end position="1099"/>
    </location>
</feature>
<feature type="region of interest" description="Disordered" evidence="1">
    <location>
        <begin position="680"/>
        <end position="754"/>
    </location>
</feature>
<dbReference type="RefSeq" id="WP_249283504.1">
    <property type="nucleotide sequence ID" value="NZ_JACRST010000021.1"/>
</dbReference>
<dbReference type="Pfam" id="PF18798">
    <property type="entry name" value="LPD3"/>
    <property type="match status" value="1"/>
</dbReference>
<accession>A0A926I5N2</accession>
<comment type="caution">
    <text evidence="3">The sequence shown here is derived from an EMBL/GenBank/DDBJ whole genome shotgun (WGS) entry which is preliminary data.</text>
</comment>
<name>A0A926I5N2_9FIRM</name>
<reference evidence="3" key="1">
    <citation type="submission" date="2020-08" db="EMBL/GenBank/DDBJ databases">
        <title>Genome public.</title>
        <authorList>
            <person name="Liu C."/>
            <person name="Sun Q."/>
        </authorList>
    </citation>
    <scope>NUCLEOTIDE SEQUENCE</scope>
    <source>
        <strain evidence="3">NSJ-31</strain>
    </source>
</reference>
<evidence type="ECO:0000256" key="1">
    <source>
        <dbReference type="SAM" id="MobiDB-lite"/>
    </source>
</evidence>
<evidence type="ECO:0000313" key="4">
    <source>
        <dbReference type="Proteomes" id="UP000653127"/>
    </source>
</evidence>
<proteinExistence type="predicted"/>
<dbReference type="Proteomes" id="UP000653127">
    <property type="component" value="Unassembled WGS sequence"/>
</dbReference>
<feature type="compositionally biased region" description="Basic and acidic residues" evidence="1">
    <location>
        <begin position="821"/>
        <end position="831"/>
    </location>
</feature>
<dbReference type="InterPro" id="IPR040824">
    <property type="entry name" value="LPD3"/>
</dbReference>
<organism evidence="3 4">
    <name type="scientific">Ligaoa zhengdingensis</name>
    <dbReference type="NCBI Taxonomy" id="2763658"/>
    <lineage>
        <taxon>Bacteria</taxon>
        <taxon>Bacillati</taxon>
        <taxon>Bacillota</taxon>
        <taxon>Clostridia</taxon>
        <taxon>Eubacteriales</taxon>
        <taxon>Oscillospiraceae</taxon>
        <taxon>Ligaoa</taxon>
    </lineage>
</organism>
<feature type="compositionally biased region" description="Polar residues" evidence="1">
    <location>
        <begin position="718"/>
        <end position="740"/>
    </location>
</feature>
<evidence type="ECO:0000313" key="3">
    <source>
        <dbReference type="EMBL" id="MBC8547461.1"/>
    </source>
</evidence>
<feature type="region of interest" description="Disordered" evidence="1">
    <location>
        <begin position="1077"/>
        <end position="1101"/>
    </location>
</feature>
<protein>
    <recommendedName>
        <fullName evidence="2">Large polyvalent protein-associated domain-containing protein</fullName>
    </recommendedName>
</protein>